<keyword evidence="6 7" id="KW-0472">Membrane</keyword>
<organism evidence="9 10">
    <name type="scientific">Sphingosinicella soli</name>
    <dbReference type="NCBI Taxonomy" id="333708"/>
    <lineage>
        <taxon>Bacteria</taxon>
        <taxon>Pseudomonadati</taxon>
        <taxon>Pseudomonadota</taxon>
        <taxon>Alphaproteobacteria</taxon>
        <taxon>Sphingomonadales</taxon>
        <taxon>Sphingosinicellaceae</taxon>
        <taxon>Sphingosinicella</taxon>
    </lineage>
</organism>
<reference evidence="9 10" key="1">
    <citation type="submission" date="2020-08" db="EMBL/GenBank/DDBJ databases">
        <title>Genomic Encyclopedia of Type Strains, Phase IV (KMG-IV): sequencing the most valuable type-strain genomes for metagenomic binning, comparative biology and taxonomic classification.</title>
        <authorList>
            <person name="Goeker M."/>
        </authorList>
    </citation>
    <scope>NUCLEOTIDE SEQUENCE [LARGE SCALE GENOMIC DNA]</scope>
    <source>
        <strain evidence="9 10">DSM 17328</strain>
    </source>
</reference>
<dbReference type="Pfam" id="PF02308">
    <property type="entry name" value="MgtC"/>
    <property type="match status" value="1"/>
</dbReference>
<feature type="transmembrane region" description="Helical" evidence="7">
    <location>
        <begin position="6"/>
        <end position="23"/>
    </location>
</feature>
<feature type="transmembrane region" description="Helical" evidence="7">
    <location>
        <begin position="116"/>
        <end position="137"/>
    </location>
</feature>
<accession>A0A7W7B400</accession>
<dbReference type="PANTHER" id="PTHR33778:SF1">
    <property type="entry name" value="MAGNESIUM TRANSPORTER YHID-RELATED"/>
    <property type="match status" value="1"/>
</dbReference>
<keyword evidence="7" id="KW-0997">Cell inner membrane</keyword>
<keyword evidence="10" id="KW-1185">Reference proteome</keyword>
<dbReference type="EMBL" id="JACHNZ010000047">
    <property type="protein sequence ID" value="MBB4633567.1"/>
    <property type="molecule type" value="Genomic_DNA"/>
</dbReference>
<evidence type="ECO:0000313" key="10">
    <source>
        <dbReference type="Proteomes" id="UP000566324"/>
    </source>
</evidence>
<dbReference type="AlphaFoldDB" id="A0A7W7B400"/>
<evidence type="ECO:0000313" key="9">
    <source>
        <dbReference type="EMBL" id="MBB4633567.1"/>
    </source>
</evidence>
<dbReference type="RefSeq" id="WP_184071287.1">
    <property type="nucleotide sequence ID" value="NZ_JACHNZ010000047.1"/>
</dbReference>
<protein>
    <recommendedName>
        <fullName evidence="7">Protein MgtC</fullName>
    </recommendedName>
</protein>
<keyword evidence="5 7" id="KW-1133">Transmembrane helix</keyword>
<keyword evidence="4 7" id="KW-0812">Transmembrane</keyword>
<dbReference type="PANTHER" id="PTHR33778">
    <property type="entry name" value="PROTEIN MGTC"/>
    <property type="match status" value="1"/>
</dbReference>
<keyword evidence="3" id="KW-1003">Cell membrane</keyword>
<comment type="similarity">
    <text evidence="2 7">Belongs to the MgtC/SapB family.</text>
</comment>
<proteinExistence type="inferred from homology"/>
<comment type="subcellular location">
    <subcellularLocation>
        <location evidence="7">Cell inner membrane</location>
        <topology evidence="7">Multi-pass membrane protein</topology>
    </subcellularLocation>
    <subcellularLocation>
        <location evidence="1">Cell membrane</location>
        <topology evidence="1">Multi-pass membrane protein</topology>
    </subcellularLocation>
</comment>
<comment type="caution">
    <text evidence="9">The sequence shown here is derived from an EMBL/GenBank/DDBJ whole genome shotgun (WGS) entry which is preliminary data.</text>
</comment>
<name>A0A7W7B400_9SPHN</name>
<evidence type="ECO:0000256" key="5">
    <source>
        <dbReference type="ARBA" id="ARBA00022989"/>
    </source>
</evidence>
<evidence type="ECO:0000256" key="1">
    <source>
        <dbReference type="ARBA" id="ARBA00004651"/>
    </source>
</evidence>
<evidence type="ECO:0000256" key="3">
    <source>
        <dbReference type="ARBA" id="ARBA00022475"/>
    </source>
</evidence>
<dbReference type="GO" id="GO:0005886">
    <property type="term" value="C:plasma membrane"/>
    <property type="evidence" value="ECO:0007669"/>
    <property type="project" value="UniProtKB-SubCell"/>
</dbReference>
<feature type="transmembrane region" description="Helical" evidence="7">
    <location>
        <begin position="35"/>
        <end position="54"/>
    </location>
</feature>
<sequence length="145" mass="15328">MTWEDIAIRLGAATVIGLAFGFDREMRGHEAGLRTHALVSLSSAMIVISSLMMFEAVKSPEAQPDPLRAIEGLAQAVGFIAAGLIFVRGDKVRNLTTAANIWLCAAVGIACGAGQLPLVVIGTLLGLTVLVVLRVLYRVMPDAQE</sequence>
<evidence type="ECO:0000256" key="6">
    <source>
        <dbReference type="ARBA" id="ARBA00023136"/>
    </source>
</evidence>
<dbReference type="InterPro" id="IPR049177">
    <property type="entry name" value="MgtC_SapB_SrpB_YhiD_N"/>
</dbReference>
<feature type="transmembrane region" description="Helical" evidence="7">
    <location>
        <begin position="66"/>
        <end position="87"/>
    </location>
</feature>
<evidence type="ECO:0000256" key="7">
    <source>
        <dbReference type="RuleBase" id="RU365041"/>
    </source>
</evidence>
<dbReference type="Proteomes" id="UP000566324">
    <property type="component" value="Unassembled WGS sequence"/>
</dbReference>
<feature type="domain" description="MgtC/SapB/SrpB/YhiD N-terminal" evidence="8">
    <location>
        <begin position="10"/>
        <end position="137"/>
    </location>
</feature>
<evidence type="ECO:0000256" key="2">
    <source>
        <dbReference type="ARBA" id="ARBA00009298"/>
    </source>
</evidence>
<gene>
    <name evidence="9" type="ORF">GGQ98_003206</name>
</gene>
<evidence type="ECO:0000259" key="8">
    <source>
        <dbReference type="Pfam" id="PF02308"/>
    </source>
</evidence>
<evidence type="ECO:0000256" key="4">
    <source>
        <dbReference type="ARBA" id="ARBA00022692"/>
    </source>
</evidence>
<dbReference type="InterPro" id="IPR003416">
    <property type="entry name" value="MgtC/SapB/SrpB/YhiD_fam"/>
</dbReference>
<dbReference type="PRINTS" id="PR01837">
    <property type="entry name" value="MGTCSAPBPROT"/>
</dbReference>